<dbReference type="EMBL" id="CAJNNW010007982">
    <property type="protein sequence ID" value="CAE8649648.1"/>
    <property type="molecule type" value="Genomic_DNA"/>
</dbReference>
<dbReference type="Proteomes" id="UP000654075">
    <property type="component" value="Unassembled WGS sequence"/>
</dbReference>
<keyword evidence="1" id="KW-1133">Transmembrane helix</keyword>
<reference evidence="2" key="1">
    <citation type="submission" date="2021-02" db="EMBL/GenBank/DDBJ databases">
        <authorList>
            <person name="Dougan E. K."/>
            <person name="Rhodes N."/>
            <person name="Thang M."/>
            <person name="Chan C."/>
        </authorList>
    </citation>
    <scope>NUCLEOTIDE SEQUENCE</scope>
</reference>
<evidence type="ECO:0000313" key="3">
    <source>
        <dbReference type="EMBL" id="CAE8592326.1"/>
    </source>
</evidence>
<dbReference type="OMA" id="KNCLTND"/>
<dbReference type="Proteomes" id="UP000626109">
    <property type="component" value="Unassembled WGS sequence"/>
</dbReference>
<dbReference type="EMBL" id="CAJNNV010005610">
    <property type="protein sequence ID" value="CAE8592326.1"/>
    <property type="molecule type" value="Genomic_DNA"/>
</dbReference>
<name>A0A813DAB6_POLGL</name>
<keyword evidence="1" id="KW-0812">Transmembrane</keyword>
<evidence type="ECO:0000256" key="1">
    <source>
        <dbReference type="SAM" id="Phobius"/>
    </source>
</evidence>
<organism evidence="2 5">
    <name type="scientific">Polarella glacialis</name>
    <name type="common">Dinoflagellate</name>
    <dbReference type="NCBI Taxonomy" id="89957"/>
    <lineage>
        <taxon>Eukaryota</taxon>
        <taxon>Sar</taxon>
        <taxon>Alveolata</taxon>
        <taxon>Dinophyceae</taxon>
        <taxon>Suessiales</taxon>
        <taxon>Suessiaceae</taxon>
        <taxon>Polarella</taxon>
    </lineage>
</organism>
<dbReference type="OrthoDB" id="10266676at2759"/>
<protein>
    <submittedName>
        <fullName evidence="2">Uncharacterized protein</fullName>
    </submittedName>
</protein>
<dbReference type="EMBL" id="CAJNNV010001671">
    <property type="protein sequence ID" value="CAE8585549.1"/>
    <property type="molecule type" value="Genomic_DNA"/>
</dbReference>
<keyword evidence="1" id="KW-0472">Membrane</keyword>
<evidence type="ECO:0000313" key="2">
    <source>
        <dbReference type="EMBL" id="CAE8585549.1"/>
    </source>
</evidence>
<keyword evidence="5" id="KW-1185">Reference proteome</keyword>
<sequence length="190" mass="20207">MDLKELAAEREARAKARVGAPMPNPWPASKAPARVQVGKSQGAELLQVHRSIRFAHSLGLVTCVIGILLMLLMSSRTWGVLVIFFGILLARMGGSSVHGMLPALLQESHAPTQAEVDASIGIGLFGFAGIKDLGNSLAVEWATLLENLAFACTYGKRNCLTSQMYGGDITLGKICSLVWGKLSSGVLQCN</sequence>
<feature type="transmembrane region" description="Helical" evidence="1">
    <location>
        <begin position="54"/>
        <end position="72"/>
    </location>
</feature>
<accession>A0A813DAB6</accession>
<evidence type="ECO:0000313" key="4">
    <source>
        <dbReference type="EMBL" id="CAE8649648.1"/>
    </source>
</evidence>
<dbReference type="AlphaFoldDB" id="A0A813DAB6"/>
<gene>
    <name evidence="3" type="ORF">PGLA1383_LOCUS10981</name>
    <name evidence="2" type="ORF">PGLA1383_LOCUS4458</name>
    <name evidence="4" type="ORF">PGLA2088_LOCUS7614</name>
</gene>
<proteinExistence type="predicted"/>
<comment type="caution">
    <text evidence="2">The sequence shown here is derived from an EMBL/GenBank/DDBJ whole genome shotgun (WGS) entry which is preliminary data.</text>
</comment>
<evidence type="ECO:0000313" key="5">
    <source>
        <dbReference type="Proteomes" id="UP000654075"/>
    </source>
</evidence>